<dbReference type="Pfam" id="PF00701">
    <property type="entry name" value="DHDPS"/>
    <property type="match status" value="1"/>
</dbReference>
<organism evidence="16 17">
    <name type="scientific">Ureibacillus manganicus DSM 26584</name>
    <dbReference type="NCBI Taxonomy" id="1384049"/>
    <lineage>
        <taxon>Bacteria</taxon>
        <taxon>Bacillati</taxon>
        <taxon>Bacillota</taxon>
        <taxon>Bacilli</taxon>
        <taxon>Bacillales</taxon>
        <taxon>Caryophanaceae</taxon>
        <taxon>Ureibacillus</taxon>
    </lineage>
</organism>
<dbReference type="PANTHER" id="PTHR12128">
    <property type="entry name" value="DIHYDRODIPICOLINATE SYNTHASE"/>
    <property type="match status" value="1"/>
</dbReference>
<evidence type="ECO:0000313" key="17">
    <source>
        <dbReference type="Proteomes" id="UP000030416"/>
    </source>
</evidence>
<dbReference type="PRINTS" id="PR00146">
    <property type="entry name" value="DHPICSNTHASE"/>
</dbReference>
<sequence length="300" mass="32678">MDLGRIATAMITPFDANGEIDYDVAEGIIEHLIQSGTDSIVVCGTTGETPTLTIEEKRSIIEFTIKTVNKRIPVVAGVGYNDTAYTIGAAQWVETTGADGIMVVAPFYNKPNQRGIYAHFEAVAKATSLPVVIYNVPGRTGVNISAETTIALSKIPNIRIVKEASGSLDQMTEILGNVSDDFHVYSGDDSLTLPLLAAGGRGVISVASHVVGDDMQLMVRAFDEGRHEVAAEIHQALLPLIRELFVSPNPVPVKYAMSKVGFDVEHVRLPLVSLRDEDKVDFDRVWNEYQKKAASFRARY</sequence>
<evidence type="ECO:0000256" key="5">
    <source>
        <dbReference type="ARBA" id="ARBA00022490"/>
    </source>
</evidence>
<dbReference type="eggNOG" id="COG0329">
    <property type="taxonomic scope" value="Bacteria"/>
</dbReference>
<evidence type="ECO:0000256" key="10">
    <source>
        <dbReference type="ARBA" id="ARBA00023270"/>
    </source>
</evidence>
<evidence type="ECO:0000256" key="14">
    <source>
        <dbReference type="PIRSR" id="PIRSR001365-1"/>
    </source>
</evidence>
<dbReference type="CDD" id="cd00950">
    <property type="entry name" value="DHDPS"/>
    <property type="match status" value="1"/>
</dbReference>
<evidence type="ECO:0000256" key="3">
    <source>
        <dbReference type="ARBA" id="ARBA00007592"/>
    </source>
</evidence>
<dbReference type="GO" id="GO:0019877">
    <property type="term" value="P:diaminopimelate biosynthetic process"/>
    <property type="evidence" value="ECO:0007669"/>
    <property type="project" value="UniProtKB-UniRule"/>
</dbReference>
<evidence type="ECO:0000256" key="8">
    <source>
        <dbReference type="ARBA" id="ARBA00023154"/>
    </source>
</evidence>
<comment type="caution">
    <text evidence="12">Was originally thought to be a dihydrodipicolinate synthase (DHDPS), catalyzing the condensation of (S)-aspartate-beta-semialdehyde [(S)-ASA] and pyruvate to dihydrodipicolinate (DHDP). However, it was shown in E.coli that the product of the enzymatic reaction is not dihydrodipicolinate but in fact (4S)-4-hydroxy-2,3,4,5-tetrahydro-(2S)-dipicolinic acid (HTPA), and that the consecutive dehydration reaction leading to DHDP is not spontaneous but catalyzed by DapB.</text>
</comment>
<feature type="binding site" evidence="12 15">
    <location>
        <position position="204"/>
    </location>
    <ligand>
        <name>pyruvate</name>
        <dbReference type="ChEBI" id="CHEBI:15361"/>
    </ligand>
</feature>
<evidence type="ECO:0000256" key="9">
    <source>
        <dbReference type="ARBA" id="ARBA00023239"/>
    </source>
</evidence>
<comment type="subcellular location">
    <subcellularLocation>
        <location evidence="12">Cytoplasm</location>
    </subcellularLocation>
</comment>
<feature type="active site" description="Proton donor/acceptor" evidence="12 14">
    <location>
        <position position="134"/>
    </location>
</feature>
<reference evidence="16 17" key="1">
    <citation type="submission" date="2014-02" db="EMBL/GenBank/DDBJ databases">
        <title>Draft genome sequence of Lysinibacillus manganicus DSM 26584T.</title>
        <authorList>
            <person name="Zhang F."/>
            <person name="Wang G."/>
            <person name="Zhang L."/>
        </authorList>
    </citation>
    <scope>NUCLEOTIDE SEQUENCE [LARGE SCALE GENOMIC DNA]</scope>
    <source>
        <strain evidence="16 17">DSM 26584</strain>
    </source>
</reference>
<protein>
    <recommendedName>
        <fullName evidence="4 12">4-hydroxy-tetrahydrodipicolinate synthase</fullName>
        <shortName evidence="12">HTPA synthase</shortName>
        <ecNumber evidence="4 12">4.3.3.7</ecNumber>
    </recommendedName>
</protein>
<name>A0A0A3HYM2_9BACL</name>
<evidence type="ECO:0000256" key="12">
    <source>
        <dbReference type="HAMAP-Rule" id="MF_00418"/>
    </source>
</evidence>
<evidence type="ECO:0000256" key="11">
    <source>
        <dbReference type="ARBA" id="ARBA00047836"/>
    </source>
</evidence>
<dbReference type="UniPathway" id="UPA00034">
    <property type="reaction ID" value="UER00017"/>
</dbReference>
<evidence type="ECO:0000256" key="7">
    <source>
        <dbReference type="ARBA" id="ARBA00022915"/>
    </source>
</evidence>
<dbReference type="InterPro" id="IPR005263">
    <property type="entry name" value="DapA"/>
</dbReference>
<feature type="site" description="Part of a proton relay during catalysis" evidence="12">
    <location>
        <position position="45"/>
    </location>
</feature>
<keyword evidence="10 12" id="KW-0704">Schiff base</keyword>
<dbReference type="EC" id="4.3.3.7" evidence="4 12"/>
<dbReference type="SMART" id="SM01130">
    <property type="entry name" value="DHDPS"/>
    <property type="match status" value="1"/>
</dbReference>
<keyword evidence="5 12" id="KW-0963">Cytoplasm</keyword>
<dbReference type="PIRSF" id="PIRSF001365">
    <property type="entry name" value="DHDPS"/>
    <property type="match status" value="1"/>
</dbReference>
<dbReference type="NCBIfam" id="TIGR00674">
    <property type="entry name" value="dapA"/>
    <property type="match status" value="1"/>
</dbReference>
<comment type="subunit">
    <text evidence="12">Homotetramer; dimer of dimers.</text>
</comment>
<dbReference type="InterPro" id="IPR013785">
    <property type="entry name" value="Aldolase_TIM"/>
</dbReference>
<dbReference type="OrthoDB" id="9782828at2"/>
<comment type="catalytic activity">
    <reaction evidence="11 12">
        <text>L-aspartate 4-semialdehyde + pyruvate = (2S,4S)-4-hydroxy-2,3,4,5-tetrahydrodipicolinate + H2O + H(+)</text>
        <dbReference type="Rhea" id="RHEA:34171"/>
        <dbReference type="ChEBI" id="CHEBI:15361"/>
        <dbReference type="ChEBI" id="CHEBI:15377"/>
        <dbReference type="ChEBI" id="CHEBI:15378"/>
        <dbReference type="ChEBI" id="CHEBI:67139"/>
        <dbReference type="ChEBI" id="CHEBI:537519"/>
        <dbReference type="EC" id="4.3.3.7"/>
    </reaction>
</comment>
<dbReference type="STRING" id="1384049.CD29_17945"/>
<dbReference type="Proteomes" id="UP000030416">
    <property type="component" value="Unassembled WGS sequence"/>
</dbReference>
<keyword evidence="17" id="KW-1185">Reference proteome</keyword>
<comment type="function">
    <text evidence="1 12">Catalyzes the condensation of (S)-aspartate-beta-semialdehyde [(S)-ASA] and pyruvate to 4-hydroxy-tetrahydrodipicolinate (HTPA).</text>
</comment>
<gene>
    <name evidence="12" type="primary">dapA</name>
    <name evidence="16" type="ORF">CD29_17945</name>
</gene>
<evidence type="ECO:0000256" key="13">
    <source>
        <dbReference type="PIRNR" id="PIRNR001365"/>
    </source>
</evidence>
<evidence type="ECO:0000256" key="4">
    <source>
        <dbReference type="ARBA" id="ARBA00012086"/>
    </source>
</evidence>
<dbReference type="GO" id="GO:0008840">
    <property type="term" value="F:4-hydroxy-tetrahydrodipicolinate synthase activity"/>
    <property type="evidence" value="ECO:0007669"/>
    <property type="project" value="UniProtKB-UniRule"/>
</dbReference>
<proteinExistence type="inferred from homology"/>
<dbReference type="Gene3D" id="3.20.20.70">
    <property type="entry name" value="Aldolase class I"/>
    <property type="match status" value="1"/>
</dbReference>
<feature type="binding site" evidence="12 15">
    <location>
        <position position="46"/>
    </location>
    <ligand>
        <name>pyruvate</name>
        <dbReference type="ChEBI" id="CHEBI:15361"/>
    </ligand>
</feature>
<evidence type="ECO:0000256" key="2">
    <source>
        <dbReference type="ARBA" id="ARBA00005120"/>
    </source>
</evidence>
<keyword evidence="7 12" id="KW-0220">Diaminopimelate biosynthesis</keyword>
<dbReference type="GO" id="GO:0009089">
    <property type="term" value="P:lysine biosynthetic process via diaminopimelate"/>
    <property type="evidence" value="ECO:0007669"/>
    <property type="project" value="UniProtKB-UniRule"/>
</dbReference>
<dbReference type="GO" id="GO:0005829">
    <property type="term" value="C:cytosol"/>
    <property type="evidence" value="ECO:0007669"/>
    <property type="project" value="TreeGrafter"/>
</dbReference>
<evidence type="ECO:0000256" key="1">
    <source>
        <dbReference type="ARBA" id="ARBA00003294"/>
    </source>
</evidence>
<dbReference type="RefSeq" id="WP_036189714.1">
    <property type="nucleotide sequence ID" value="NZ_AVDA01000031.1"/>
</dbReference>
<dbReference type="HAMAP" id="MF_00418">
    <property type="entry name" value="DapA"/>
    <property type="match status" value="1"/>
</dbReference>
<accession>A0A0A3HYM2</accession>
<keyword evidence="8 12" id="KW-0457">Lysine biosynthesis</keyword>
<feature type="active site" description="Schiff-base intermediate with substrate" evidence="12 14">
    <location>
        <position position="162"/>
    </location>
</feature>
<dbReference type="PANTHER" id="PTHR12128:SF66">
    <property type="entry name" value="4-HYDROXY-2-OXOGLUTARATE ALDOLASE, MITOCHONDRIAL"/>
    <property type="match status" value="1"/>
</dbReference>
<comment type="caution">
    <text evidence="16">The sequence shown here is derived from an EMBL/GenBank/DDBJ whole genome shotgun (WGS) entry which is preliminary data.</text>
</comment>
<keyword evidence="6 12" id="KW-0028">Amino-acid biosynthesis</keyword>
<dbReference type="AlphaFoldDB" id="A0A0A3HYM2"/>
<dbReference type="InterPro" id="IPR002220">
    <property type="entry name" value="DapA-like"/>
</dbReference>
<dbReference type="SUPFAM" id="SSF51569">
    <property type="entry name" value="Aldolase"/>
    <property type="match status" value="1"/>
</dbReference>
<dbReference type="EMBL" id="JPVN01000031">
    <property type="protein sequence ID" value="KGR75478.1"/>
    <property type="molecule type" value="Genomic_DNA"/>
</dbReference>
<comment type="similarity">
    <text evidence="3 12 13">Belongs to the DapA family.</text>
</comment>
<evidence type="ECO:0000256" key="6">
    <source>
        <dbReference type="ARBA" id="ARBA00022605"/>
    </source>
</evidence>
<keyword evidence="9 12" id="KW-0456">Lyase</keyword>
<evidence type="ECO:0000256" key="15">
    <source>
        <dbReference type="PIRSR" id="PIRSR001365-2"/>
    </source>
</evidence>
<feature type="site" description="Part of a proton relay during catalysis" evidence="12">
    <location>
        <position position="108"/>
    </location>
</feature>
<evidence type="ECO:0000313" key="16">
    <source>
        <dbReference type="EMBL" id="KGR75478.1"/>
    </source>
</evidence>
<comment type="pathway">
    <text evidence="2 12">Amino-acid biosynthesis; L-lysine biosynthesis via DAP pathway; (S)-tetrahydrodipicolinate from L-aspartate: step 3/4.</text>
</comment>